<dbReference type="InterPro" id="IPR043168">
    <property type="entry name" value="DegV_C"/>
</dbReference>
<reference evidence="1 2" key="1">
    <citation type="submission" date="2010-09" db="EMBL/GenBank/DDBJ databases">
        <authorList>
            <person name="Durkin A.S."/>
            <person name="Madupu R."/>
            <person name="Torralba M."/>
            <person name="Gillis M."/>
            <person name="Methe B."/>
            <person name="Sutton G."/>
            <person name="Nelson K.E."/>
        </authorList>
    </citation>
    <scope>NUCLEOTIDE SEQUENCE [LARGE SCALE GENOMIC DNA]</scope>
    <source>
        <strain evidence="1 2">LactinV 01V1-a</strain>
    </source>
</reference>
<dbReference type="Proteomes" id="UP000003648">
    <property type="component" value="Unassembled WGS sequence"/>
</dbReference>
<evidence type="ECO:0000313" key="2">
    <source>
        <dbReference type="Proteomes" id="UP000003648"/>
    </source>
</evidence>
<dbReference type="InterPro" id="IPR003797">
    <property type="entry name" value="DegV"/>
</dbReference>
<dbReference type="AlphaFoldDB" id="E1NT12"/>
<protein>
    <submittedName>
        <fullName evidence="1">Uncharacterized protein</fullName>
    </submittedName>
</protein>
<accession>E1NT12</accession>
<feature type="non-terminal residue" evidence="1">
    <location>
        <position position="36"/>
    </location>
</feature>
<proteinExistence type="predicted"/>
<organism evidence="1 2">
    <name type="scientific">Lactobacillus iners LactinV 01V1-a</name>
    <dbReference type="NCBI Taxonomy" id="879297"/>
    <lineage>
        <taxon>Bacteria</taxon>
        <taxon>Bacillati</taxon>
        <taxon>Bacillota</taxon>
        <taxon>Bacilli</taxon>
        <taxon>Lactobacillales</taxon>
        <taxon>Lactobacillaceae</taxon>
        <taxon>Lactobacillus</taxon>
    </lineage>
</organism>
<dbReference type="EMBL" id="AEHQ01000052">
    <property type="protein sequence ID" value="EFO70747.1"/>
    <property type="molecule type" value="Genomic_DNA"/>
</dbReference>
<dbReference type="PROSITE" id="PS51482">
    <property type="entry name" value="DEGV"/>
    <property type="match status" value="1"/>
</dbReference>
<comment type="caution">
    <text evidence="1">The sequence shown here is derived from an EMBL/GenBank/DDBJ whole genome shotgun (WGS) entry which is preliminary data.</text>
</comment>
<dbReference type="Gene3D" id="3.30.1180.10">
    <property type="match status" value="1"/>
</dbReference>
<name>E1NT12_9LACO</name>
<evidence type="ECO:0000313" key="1">
    <source>
        <dbReference type="EMBL" id="EFO70747.1"/>
    </source>
</evidence>
<sequence length="36" mass="3785">MVSNLDNLIKGGRLGSISGKIATLLNIKLVLQMTDG</sequence>
<gene>
    <name evidence="1" type="ORF">HMPREF9211_0986</name>
</gene>
<dbReference type="Pfam" id="PF02645">
    <property type="entry name" value="DegV"/>
    <property type="match status" value="1"/>
</dbReference>
<dbReference type="SUPFAM" id="SSF82549">
    <property type="entry name" value="DAK1/DegV-like"/>
    <property type="match status" value="1"/>
</dbReference>